<evidence type="ECO:0000313" key="1">
    <source>
        <dbReference type="EMBL" id="ABR49653.1"/>
    </source>
</evidence>
<keyword evidence="2" id="KW-1185">Reference proteome</keyword>
<organism evidence="1 2">
    <name type="scientific">Alkaliphilus metalliredigens (strain QYMF)</name>
    <dbReference type="NCBI Taxonomy" id="293826"/>
    <lineage>
        <taxon>Bacteria</taxon>
        <taxon>Bacillati</taxon>
        <taxon>Bacillota</taxon>
        <taxon>Clostridia</taxon>
        <taxon>Peptostreptococcales</taxon>
        <taxon>Natronincolaceae</taxon>
        <taxon>Alkaliphilus</taxon>
    </lineage>
</organism>
<accession>A6TTY5</accession>
<gene>
    <name evidence="1" type="ordered locus">Amet_3527</name>
</gene>
<dbReference type="HOGENOM" id="CLU_1552059_0_0_9"/>
<dbReference type="STRING" id="293826.Amet_3527"/>
<reference evidence="2" key="1">
    <citation type="journal article" date="2016" name="Genome Announc.">
        <title>Complete genome sequence of Alkaliphilus metalliredigens strain QYMF, an alkaliphilic and metal-reducing bacterium isolated from borax-contaminated leachate ponds.</title>
        <authorList>
            <person name="Hwang C."/>
            <person name="Copeland A."/>
            <person name="Lucas S."/>
            <person name="Lapidus A."/>
            <person name="Barry K."/>
            <person name="Detter J.C."/>
            <person name="Glavina Del Rio T."/>
            <person name="Hammon N."/>
            <person name="Israni S."/>
            <person name="Dalin E."/>
            <person name="Tice H."/>
            <person name="Pitluck S."/>
            <person name="Chertkov O."/>
            <person name="Brettin T."/>
            <person name="Bruce D."/>
            <person name="Han C."/>
            <person name="Schmutz J."/>
            <person name="Larimer F."/>
            <person name="Land M.L."/>
            <person name="Hauser L."/>
            <person name="Kyrpides N."/>
            <person name="Mikhailova N."/>
            <person name="Ye Q."/>
            <person name="Zhou J."/>
            <person name="Richardson P."/>
            <person name="Fields M.W."/>
        </authorList>
    </citation>
    <scope>NUCLEOTIDE SEQUENCE [LARGE SCALE GENOMIC DNA]</scope>
    <source>
        <strain evidence="2">QYMF</strain>
    </source>
</reference>
<protein>
    <submittedName>
        <fullName evidence="1">Uncharacterized protein</fullName>
    </submittedName>
</protein>
<dbReference type="AlphaFoldDB" id="A6TTY5"/>
<evidence type="ECO:0000313" key="2">
    <source>
        <dbReference type="Proteomes" id="UP000001572"/>
    </source>
</evidence>
<dbReference type="Proteomes" id="UP000001572">
    <property type="component" value="Chromosome"/>
</dbReference>
<name>A6TTY5_ALKMQ</name>
<proteinExistence type="predicted"/>
<dbReference type="KEGG" id="amt:Amet_3527"/>
<dbReference type="RefSeq" id="WP_012064616.1">
    <property type="nucleotide sequence ID" value="NC_009633.1"/>
</dbReference>
<sequence length="172" mass="20475">MPTKIDSTKQILLKFEESGINTKGNISLVYNKMIKCNFSLGFIEERMIFKKVGNKRLMPLVDLNCETFEIPYSKKTMEAMINHISHKKSIIDNVAYSYRRNTNHIYKYMNNIPYAEIGDIDLVEYAKDSLRNLVQHTYIKNIKEEAYRYRTYMKKRKKFASYLIHSKIIEKH</sequence>
<dbReference type="EMBL" id="CP000724">
    <property type="protein sequence ID" value="ABR49653.1"/>
    <property type="molecule type" value="Genomic_DNA"/>
</dbReference>